<evidence type="ECO:0000313" key="1">
    <source>
        <dbReference type="EMBL" id="JAD39315.1"/>
    </source>
</evidence>
<reference evidence="1" key="1">
    <citation type="submission" date="2014-09" db="EMBL/GenBank/DDBJ databases">
        <authorList>
            <person name="Magalhaes I.L.F."/>
            <person name="Oliveira U."/>
            <person name="Santos F.R."/>
            <person name="Vidigal T.H.D.A."/>
            <person name="Brescovit A.D."/>
            <person name="Santos A.J."/>
        </authorList>
    </citation>
    <scope>NUCLEOTIDE SEQUENCE</scope>
    <source>
        <tissue evidence="1">Shoot tissue taken approximately 20 cm above the soil surface</tissue>
    </source>
</reference>
<sequence>MNHANITNKQPRQLDCQN</sequence>
<name>A0A0A8ZRC9_ARUDO</name>
<reference evidence="1" key="2">
    <citation type="journal article" date="2015" name="Data Brief">
        <title>Shoot transcriptome of the giant reed, Arundo donax.</title>
        <authorList>
            <person name="Barrero R.A."/>
            <person name="Guerrero F.D."/>
            <person name="Moolhuijzen P."/>
            <person name="Goolsby J.A."/>
            <person name="Tidwell J."/>
            <person name="Bellgard S.E."/>
            <person name="Bellgard M.I."/>
        </authorList>
    </citation>
    <scope>NUCLEOTIDE SEQUENCE</scope>
    <source>
        <tissue evidence="1">Shoot tissue taken approximately 20 cm above the soil surface</tissue>
    </source>
</reference>
<dbReference type="AlphaFoldDB" id="A0A0A8ZRC9"/>
<protein>
    <submittedName>
        <fullName evidence="1">Uncharacterized protein</fullName>
    </submittedName>
</protein>
<proteinExistence type="predicted"/>
<dbReference type="EMBL" id="GBRH01258580">
    <property type="protein sequence ID" value="JAD39315.1"/>
    <property type="molecule type" value="Transcribed_RNA"/>
</dbReference>
<organism evidence="1">
    <name type="scientific">Arundo donax</name>
    <name type="common">Giant reed</name>
    <name type="synonym">Donax arundinaceus</name>
    <dbReference type="NCBI Taxonomy" id="35708"/>
    <lineage>
        <taxon>Eukaryota</taxon>
        <taxon>Viridiplantae</taxon>
        <taxon>Streptophyta</taxon>
        <taxon>Embryophyta</taxon>
        <taxon>Tracheophyta</taxon>
        <taxon>Spermatophyta</taxon>
        <taxon>Magnoliopsida</taxon>
        <taxon>Liliopsida</taxon>
        <taxon>Poales</taxon>
        <taxon>Poaceae</taxon>
        <taxon>PACMAD clade</taxon>
        <taxon>Arundinoideae</taxon>
        <taxon>Arundineae</taxon>
        <taxon>Arundo</taxon>
    </lineage>
</organism>
<accession>A0A0A8ZRC9</accession>